<feature type="transmembrane region" description="Helical" evidence="7">
    <location>
        <begin position="346"/>
        <end position="371"/>
    </location>
</feature>
<feature type="transmembrane region" description="Helical" evidence="7">
    <location>
        <begin position="113"/>
        <end position="133"/>
    </location>
</feature>
<evidence type="ECO:0000256" key="5">
    <source>
        <dbReference type="ARBA" id="ARBA00023136"/>
    </source>
</evidence>
<dbReference type="Proteomes" id="UP001651050">
    <property type="component" value="Unassembled WGS sequence"/>
</dbReference>
<name>A0ABT0IZ51_9MICO</name>
<evidence type="ECO:0000256" key="2">
    <source>
        <dbReference type="ARBA" id="ARBA00022475"/>
    </source>
</evidence>
<reference evidence="9 10" key="1">
    <citation type="submission" date="2022-02" db="EMBL/GenBank/DDBJ databases">
        <title>The car tank lid bacteriome: a reservoir of bacteria with potential in bioremediation of fuel.</title>
        <authorList>
            <person name="Vidal-Verdu A."/>
            <person name="Gomez-Martinez D."/>
            <person name="Latorre-Perez A."/>
            <person name="Pereto J."/>
            <person name="Porcar M."/>
        </authorList>
    </citation>
    <scope>NUCLEOTIDE SEQUENCE [LARGE SCALE GENOMIC DNA]</scope>
    <source>
        <strain evidence="9 10">4D.3</strain>
    </source>
</reference>
<dbReference type="Gene3D" id="1.20.1250.20">
    <property type="entry name" value="MFS general substrate transporter like domains"/>
    <property type="match status" value="1"/>
</dbReference>
<feature type="domain" description="Major facilitator superfamily (MFS) profile" evidence="8">
    <location>
        <begin position="47"/>
        <end position="433"/>
    </location>
</feature>
<dbReference type="InterPro" id="IPR011701">
    <property type="entry name" value="MFS"/>
</dbReference>
<keyword evidence="4 7" id="KW-1133">Transmembrane helix</keyword>
<dbReference type="PANTHER" id="PTHR23513:SF6">
    <property type="entry name" value="MAJOR FACILITATOR SUPERFAMILY ASSOCIATED DOMAIN-CONTAINING PROTEIN"/>
    <property type="match status" value="1"/>
</dbReference>
<feature type="transmembrane region" description="Helical" evidence="7">
    <location>
        <begin position="410"/>
        <end position="429"/>
    </location>
</feature>
<keyword evidence="3 7" id="KW-0812">Transmembrane</keyword>
<keyword evidence="10" id="KW-1185">Reference proteome</keyword>
<feature type="transmembrane region" description="Helical" evidence="7">
    <location>
        <begin position="48"/>
        <end position="69"/>
    </location>
</feature>
<keyword evidence="2" id="KW-1003">Cell membrane</keyword>
<evidence type="ECO:0000256" key="3">
    <source>
        <dbReference type="ARBA" id="ARBA00022692"/>
    </source>
</evidence>
<keyword evidence="5 7" id="KW-0472">Membrane</keyword>
<feature type="transmembrane region" description="Helical" evidence="7">
    <location>
        <begin position="317"/>
        <end position="340"/>
    </location>
</feature>
<feature type="compositionally biased region" description="Low complexity" evidence="6">
    <location>
        <begin position="1"/>
        <end position="16"/>
    </location>
</feature>
<feature type="transmembrane region" description="Helical" evidence="7">
    <location>
        <begin position="81"/>
        <end position="101"/>
    </location>
</feature>
<dbReference type="SUPFAM" id="SSF103473">
    <property type="entry name" value="MFS general substrate transporter"/>
    <property type="match status" value="1"/>
</dbReference>
<feature type="transmembrane region" description="Helical" evidence="7">
    <location>
        <begin position="139"/>
        <end position="156"/>
    </location>
</feature>
<sequence length="451" mass="45135">MTQTSASATPSTAPEHSAPETSAPETSAPDDAAGAPELLTPLRRNRPYLLLMSGLTTQSLGGSVARFAVPLLALELTGSPAAAGVVAAVGQTGALLAALPAGVVADRVDRRRLVVGAASVAALLWATVVVAGLLGGLTAWHLAVVLFGAAVATAFLDPAISGAFRAVVPQAQLPTAYATVQGRDAVAGMVGGPLGGMLYGIAHVVPMAGAVLGEAATAVCAFFVRQPLNEDVAEQRATRPLAALKQGMRFVWSVPLFRASLGLFVVVNVALSGMMIGINLELAGNGTPPVLIGVLDMVVAGSMLLGAVVAPPLVARLRLGVVTVLALGLLVVAFAAMALVQTYLGYVVLTAVGVLLVPAVNAGMAGYIAAITPGQMQGRLSSVLGLSGVAAMPVAPLVGGTLLGAGGIGVVLWTLVVLLAATVVALALVPSLWRVGKPDAWADDALPMPAE</sequence>
<protein>
    <submittedName>
        <fullName evidence="9">MFS transporter</fullName>
    </submittedName>
</protein>
<dbReference type="RefSeq" id="WP_416342341.1">
    <property type="nucleotide sequence ID" value="NZ_JALQCY010000001.1"/>
</dbReference>
<dbReference type="InterPro" id="IPR036259">
    <property type="entry name" value="MFS_trans_sf"/>
</dbReference>
<dbReference type="PROSITE" id="PS50850">
    <property type="entry name" value="MFS"/>
    <property type="match status" value="1"/>
</dbReference>
<evidence type="ECO:0000313" key="9">
    <source>
        <dbReference type="EMBL" id="MCK9792467.1"/>
    </source>
</evidence>
<dbReference type="InterPro" id="IPR020846">
    <property type="entry name" value="MFS_dom"/>
</dbReference>
<evidence type="ECO:0000256" key="7">
    <source>
        <dbReference type="SAM" id="Phobius"/>
    </source>
</evidence>
<evidence type="ECO:0000256" key="4">
    <source>
        <dbReference type="ARBA" id="ARBA00022989"/>
    </source>
</evidence>
<dbReference type="CDD" id="cd06173">
    <property type="entry name" value="MFS_MefA_like"/>
    <property type="match status" value="1"/>
</dbReference>
<feature type="transmembrane region" description="Helical" evidence="7">
    <location>
        <begin position="383"/>
        <end position="404"/>
    </location>
</feature>
<accession>A0ABT0IZ51</accession>
<feature type="transmembrane region" description="Helical" evidence="7">
    <location>
        <begin position="290"/>
        <end position="310"/>
    </location>
</feature>
<comment type="caution">
    <text evidence="9">The sequence shown here is derived from an EMBL/GenBank/DDBJ whole genome shotgun (WGS) entry which is preliminary data.</text>
</comment>
<proteinExistence type="predicted"/>
<organism evidence="9 10">
    <name type="scientific">Isoptericola peretonis</name>
    <dbReference type="NCBI Taxonomy" id="2918523"/>
    <lineage>
        <taxon>Bacteria</taxon>
        <taxon>Bacillati</taxon>
        <taxon>Actinomycetota</taxon>
        <taxon>Actinomycetes</taxon>
        <taxon>Micrococcales</taxon>
        <taxon>Promicromonosporaceae</taxon>
        <taxon>Isoptericola</taxon>
    </lineage>
</organism>
<feature type="transmembrane region" description="Helical" evidence="7">
    <location>
        <begin position="256"/>
        <end position="278"/>
    </location>
</feature>
<gene>
    <name evidence="9" type="ORF">M1843_01740</name>
</gene>
<comment type="subcellular location">
    <subcellularLocation>
        <location evidence="1">Cell membrane</location>
        <topology evidence="1">Multi-pass membrane protein</topology>
    </subcellularLocation>
</comment>
<dbReference type="EMBL" id="JALQCY010000001">
    <property type="protein sequence ID" value="MCK9792467.1"/>
    <property type="molecule type" value="Genomic_DNA"/>
</dbReference>
<evidence type="ECO:0000256" key="1">
    <source>
        <dbReference type="ARBA" id="ARBA00004651"/>
    </source>
</evidence>
<dbReference type="PANTHER" id="PTHR23513">
    <property type="entry name" value="INTEGRAL MEMBRANE EFFLUX PROTEIN-RELATED"/>
    <property type="match status" value="1"/>
</dbReference>
<evidence type="ECO:0000259" key="8">
    <source>
        <dbReference type="PROSITE" id="PS50850"/>
    </source>
</evidence>
<evidence type="ECO:0000313" key="10">
    <source>
        <dbReference type="Proteomes" id="UP001651050"/>
    </source>
</evidence>
<feature type="region of interest" description="Disordered" evidence="6">
    <location>
        <begin position="1"/>
        <end position="35"/>
    </location>
</feature>
<evidence type="ECO:0000256" key="6">
    <source>
        <dbReference type="SAM" id="MobiDB-lite"/>
    </source>
</evidence>
<dbReference type="Pfam" id="PF07690">
    <property type="entry name" value="MFS_1"/>
    <property type="match status" value="1"/>
</dbReference>